<comment type="similarity">
    <text evidence="1">Belongs to the UDP-glycosyltransferase family.</text>
</comment>
<reference evidence="5" key="1">
    <citation type="submission" date="2015-11" db="EMBL/GenBank/DDBJ databases">
        <title>De novo transcriptome assembly of four potential Pierce s Disease insect vectors from Arizona vineyards.</title>
        <authorList>
            <person name="Tassone E.E."/>
        </authorList>
    </citation>
    <scope>NUCLEOTIDE SEQUENCE</scope>
</reference>
<dbReference type="EMBL" id="GEBQ01003933">
    <property type="protein sequence ID" value="JAT36044.1"/>
    <property type="molecule type" value="Transcribed_RNA"/>
</dbReference>
<sequence>VRSVWSLSRKRHSRNCWKMRLLLPCLLVASIANSVLSARILAVLPSVGKSHHIIFHSVLKALAARGHQVVNYSPFPLENAVANYTDVFIDVIKSRELMMTLKVLEDRMNAFAARGARVLWDTSIKVLEKPFQNVNLKELIKSDEKFDLVIVEALFAQEALVAFGHKFKAPVINLHTFGDFSLVNFVSGNSLALEYIPDFPCPFSDQMSFYERVLNAYSAITSLYYYYSHHLPRQEAFMRSVFNDPSMPPLVDMLHNISLFANININPYVHYSQPYTSNVIPIGGIHLSSERKPLPQAMQEFLDDAKEGVIYLSLGSIVPDDLLPQEYFDNFINVFRRLPYKVLWKTSSTKAMLPGKVFTSSWTPQQDILAHPNVVLFITHGGMLSQHEVISAGLPVICVPFLGDQPMNAKFYEAKEIGVRINFKDLSEDKIYSAVTSVLSTTKYKDNMAKLSRVYNDQQTSPADRLVFWVEYVLRHGGAQHLRPASALMPWYRHYLLDIAAAALVVVVVILLAVYLLVRKLLTLISRRPSEVKVSGSAKKTN</sequence>
<dbReference type="InterPro" id="IPR002213">
    <property type="entry name" value="UDP_glucos_trans"/>
</dbReference>
<dbReference type="Pfam" id="PF00201">
    <property type="entry name" value="UDPGT"/>
    <property type="match status" value="1"/>
</dbReference>
<dbReference type="SUPFAM" id="SSF53756">
    <property type="entry name" value="UDP-Glycosyltransferase/glycogen phosphorylase"/>
    <property type="match status" value="1"/>
</dbReference>
<proteinExistence type="inferred from homology"/>
<evidence type="ECO:0000256" key="4">
    <source>
        <dbReference type="SAM" id="Phobius"/>
    </source>
</evidence>
<protein>
    <recommendedName>
        <fullName evidence="6">UDP-glycosyltransferases domain-containing protein</fullName>
    </recommendedName>
</protein>
<name>A0A1B6MJE9_9HEMI</name>
<dbReference type="CDD" id="cd03784">
    <property type="entry name" value="GT1_Gtf-like"/>
    <property type="match status" value="1"/>
</dbReference>
<keyword evidence="4" id="KW-1133">Transmembrane helix</keyword>
<keyword evidence="4" id="KW-0812">Transmembrane</keyword>
<dbReference type="FunFam" id="3.40.50.2000:FF:000021">
    <property type="entry name" value="UDP-glucuronosyltransferase"/>
    <property type="match status" value="1"/>
</dbReference>
<accession>A0A1B6MJE9</accession>
<keyword evidence="3" id="KW-0808">Transferase</keyword>
<feature type="transmembrane region" description="Helical" evidence="4">
    <location>
        <begin position="495"/>
        <end position="518"/>
    </location>
</feature>
<evidence type="ECO:0000256" key="3">
    <source>
        <dbReference type="ARBA" id="ARBA00022679"/>
    </source>
</evidence>
<gene>
    <name evidence="5" type="ORF">g.28232</name>
</gene>
<keyword evidence="2" id="KW-0328">Glycosyltransferase</keyword>
<evidence type="ECO:0000313" key="5">
    <source>
        <dbReference type="EMBL" id="JAT36044.1"/>
    </source>
</evidence>
<evidence type="ECO:0008006" key="6">
    <source>
        <dbReference type="Google" id="ProtNLM"/>
    </source>
</evidence>
<keyword evidence="4" id="KW-0472">Membrane</keyword>
<dbReference type="PANTHER" id="PTHR48043:SF159">
    <property type="entry name" value="EG:EG0003.4 PROTEIN-RELATED"/>
    <property type="match status" value="1"/>
</dbReference>
<dbReference type="PANTHER" id="PTHR48043">
    <property type="entry name" value="EG:EG0003.4 PROTEIN-RELATED"/>
    <property type="match status" value="1"/>
</dbReference>
<dbReference type="InterPro" id="IPR050271">
    <property type="entry name" value="UDP-glycosyltransferase"/>
</dbReference>
<organism evidence="5">
    <name type="scientific">Graphocephala atropunctata</name>
    <dbReference type="NCBI Taxonomy" id="36148"/>
    <lineage>
        <taxon>Eukaryota</taxon>
        <taxon>Metazoa</taxon>
        <taxon>Ecdysozoa</taxon>
        <taxon>Arthropoda</taxon>
        <taxon>Hexapoda</taxon>
        <taxon>Insecta</taxon>
        <taxon>Pterygota</taxon>
        <taxon>Neoptera</taxon>
        <taxon>Paraneoptera</taxon>
        <taxon>Hemiptera</taxon>
        <taxon>Auchenorrhyncha</taxon>
        <taxon>Membracoidea</taxon>
        <taxon>Cicadellidae</taxon>
        <taxon>Cicadellinae</taxon>
        <taxon>Cicadellini</taxon>
        <taxon>Graphocephala</taxon>
    </lineage>
</organism>
<evidence type="ECO:0000256" key="1">
    <source>
        <dbReference type="ARBA" id="ARBA00009995"/>
    </source>
</evidence>
<dbReference type="Gene3D" id="3.40.50.2000">
    <property type="entry name" value="Glycogen Phosphorylase B"/>
    <property type="match status" value="2"/>
</dbReference>
<feature type="non-terminal residue" evidence="5">
    <location>
        <position position="1"/>
    </location>
</feature>
<evidence type="ECO:0000256" key="2">
    <source>
        <dbReference type="ARBA" id="ARBA00022676"/>
    </source>
</evidence>
<dbReference type="AlphaFoldDB" id="A0A1B6MJE9"/>
<dbReference type="GO" id="GO:0008194">
    <property type="term" value="F:UDP-glycosyltransferase activity"/>
    <property type="evidence" value="ECO:0007669"/>
    <property type="project" value="InterPro"/>
</dbReference>